<dbReference type="CDD" id="cd06307">
    <property type="entry name" value="PBP1_sugar_binding"/>
    <property type="match status" value="1"/>
</dbReference>
<dbReference type="InterPro" id="IPR010982">
    <property type="entry name" value="Lambda_DNA-bd_dom_sf"/>
</dbReference>
<dbReference type="SUPFAM" id="SSF47413">
    <property type="entry name" value="lambda repressor-like DNA-binding domains"/>
    <property type="match status" value="1"/>
</dbReference>
<evidence type="ECO:0000256" key="2">
    <source>
        <dbReference type="ARBA" id="ARBA00023125"/>
    </source>
</evidence>
<keyword evidence="2" id="KW-0238">DNA-binding</keyword>
<dbReference type="SUPFAM" id="SSF53822">
    <property type="entry name" value="Periplasmic binding protein-like I"/>
    <property type="match status" value="1"/>
</dbReference>
<keyword evidence="6" id="KW-1185">Reference proteome</keyword>
<dbReference type="PANTHER" id="PTHR30146:SF144">
    <property type="entry name" value="LACI-FAMILY TRANSCRIPTION REGULATOR"/>
    <property type="match status" value="1"/>
</dbReference>
<keyword evidence="1" id="KW-0805">Transcription regulation</keyword>
<protein>
    <submittedName>
        <fullName evidence="5">Substrate-binding domain-containing protein</fullName>
    </submittedName>
</protein>
<dbReference type="RefSeq" id="WP_107583192.1">
    <property type="nucleotide sequence ID" value="NZ_JAERMS010000011.1"/>
</dbReference>
<dbReference type="Gene3D" id="3.40.50.2300">
    <property type="match status" value="2"/>
</dbReference>
<sequence>MTEKIRIKDIAERACVSVGTVDRVLHNRPNVSPSAREKVEKALKEMNYQPNMYASALAYNKSYQIQIVLPKHASEAYWEEIEEGARKAMEARRDFHINVSFHYYERFNESSFKEVYESCLDTQPDGVVIVPSTLEMTRGFTDQLHRLKIPFVLLDSYMPDLKPLSFFGQDSFASGFFAAKILMLIASQEKEIMLMKHTKDGIVVSKQQANREVGFRHYMRDHFPNIKITELELPLGMNKDDFDKILEQFFHTHPDIHHCITLNSKAHLVGDFLLRHNYRDIQIMGYDMVAKNAECLLQGSISFLIAQHAYQQGYSSVNALFQAIVLKKKVQPVNYMPIELLSKENVKFYRRTQL</sequence>
<dbReference type="Gene3D" id="1.10.260.40">
    <property type="entry name" value="lambda repressor-like DNA-binding domains"/>
    <property type="match status" value="1"/>
</dbReference>
<dbReference type="CDD" id="cd01392">
    <property type="entry name" value="HTH_LacI"/>
    <property type="match status" value="1"/>
</dbReference>
<dbReference type="InterPro" id="IPR028082">
    <property type="entry name" value="Peripla_BP_I"/>
</dbReference>
<dbReference type="EMBL" id="JAERMS010000011">
    <property type="protein sequence ID" value="MBO1363190.1"/>
    <property type="molecule type" value="Genomic_DNA"/>
</dbReference>
<dbReference type="PROSITE" id="PS50932">
    <property type="entry name" value="HTH_LACI_2"/>
    <property type="match status" value="1"/>
</dbReference>
<name>A0ABS3M500_9BACT</name>
<accession>A0ABS3M500</accession>
<dbReference type="InterPro" id="IPR000843">
    <property type="entry name" value="HTH_LacI"/>
</dbReference>
<dbReference type="PROSITE" id="PS00356">
    <property type="entry name" value="HTH_LACI_1"/>
    <property type="match status" value="1"/>
</dbReference>
<proteinExistence type="predicted"/>
<evidence type="ECO:0000313" key="6">
    <source>
        <dbReference type="Proteomes" id="UP000664265"/>
    </source>
</evidence>
<reference evidence="5 6" key="1">
    <citation type="submission" date="2021-01" db="EMBL/GenBank/DDBJ databases">
        <title>Prevotella A2931 sp. nov.</title>
        <authorList>
            <person name="Buhl M."/>
            <person name="Oberhettinger P."/>
        </authorList>
    </citation>
    <scope>NUCLEOTIDE SEQUENCE [LARGE SCALE GENOMIC DNA]</scope>
    <source>
        <strain evidence="5 6">A2931</strain>
    </source>
</reference>
<dbReference type="Pfam" id="PF13407">
    <property type="entry name" value="Peripla_BP_4"/>
    <property type="match status" value="1"/>
</dbReference>
<dbReference type="Proteomes" id="UP000664265">
    <property type="component" value="Unassembled WGS sequence"/>
</dbReference>
<comment type="caution">
    <text evidence="5">The sequence shown here is derived from an EMBL/GenBank/DDBJ whole genome shotgun (WGS) entry which is preliminary data.</text>
</comment>
<evidence type="ECO:0000256" key="1">
    <source>
        <dbReference type="ARBA" id="ARBA00023015"/>
    </source>
</evidence>
<dbReference type="Pfam" id="PF00356">
    <property type="entry name" value="LacI"/>
    <property type="match status" value="1"/>
</dbReference>
<evidence type="ECO:0000256" key="3">
    <source>
        <dbReference type="ARBA" id="ARBA00023163"/>
    </source>
</evidence>
<dbReference type="SMART" id="SM00354">
    <property type="entry name" value="HTH_LACI"/>
    <property type="match status" value="1"/>
</dbReference>
<keyword evidence="3" id="KW-0804">Transcription</keyword>
<evidence type="ECO:0000313" key="5">
    <source>
        <dbReference type="EMBL" id="MBO1363190.1"/>
    </source>
</evidence>
<organism evidence="5 6">
    <name type="scientific">Prevotella illustrans</name>
    <dbReference type="NCBI Taxonomy" id="2800387"/>
    <lineage>
        <taxon>Bacteria</taxon>
        <taxon>Pseudomonadati</taxon>
        <taxon>Bacteroidota</taxon>
        <taxon>Bacteroidia</taxon>
        <taxon>Bacteroidales</taxon>
        <taxon>Prevotellaceae</taxon>
        <taxon>Prevotella</taxon>
    </lineage>
</organism>
<gene>
    <name evidence="5" type="ORF">JHU38_05280</name>
</gene>
<dbReference type="PANTHER" id="PTHR30146">
    <property type="entry name" value="LACI-RELATED TRANSCRIPTIONAL REPRESSOR"/>
    <property type="match status" value="1"/>
</dbReference>
<feature type="domain" description="HTH lacI-type" evidence="4">
    <location>
        <begin position="5"/>
        <end position="59"/>
    </location>
</feature>
<dbReference type="InterPro" id="IPR025997">
    <property type="entry name" value="SBP_2_dom"/>
</dbReference>
<evidence type="ECO:0000259" key="4">
    <source>
        <dbReference type="PROSITE" id="PS50932"/>
    </source>
</evidence>